<dbReference type="PROSITE" id="PS50913">
    <property type="entry name" value="GRIP"/>
    <property type="match status" value="1"/>
</dbReference>
<reference evidence="5" key="2">
    <citation type="submission" date="2021-11" db="EMBL/GenBank/DDBJ databases">
        <authorList>
            <consortium name="Genoscope - CEA"/>
            <person name="William W."/>
        </authorList>
    </citation>
    <scope>NUCLEOTIDE SEQUENCE</scope>
</reference>
<keyword evidence="6" id="KW-1185">Reference proteome</keyword>
<dbReference type="Proteomes" id="UP000789595">
    <property type="component" value="Unassembled WGS sequence"/>
</dbReference>
<dbReference type="EMBL" id="CAKKNE010000002">
    <property type="protein sequence ID" value="CAH0368608.1"/>
    <property type="molecule type" value="Genomic_DNA"/>
</dbReference>
<evidence type="ECO:0000256" key="2">
    <source>
        <dbReference type="SAM" id="MobiDB-lite"/>
    </source>
</evidence>
<feature type="region of interest" description="Disordered" evidence="2">
    <location>
        <begin position="25"/>
        <end position="66"/>
    </location>
</feature>
<evidence type="ECO:0000256" key="1">
    <source>
        <dbReference type="SAM" id="Coils"/>
    </source>
</evidence>
<dbReference type="AlphaFoldDB" id="A0A7S3ZVF3"/>
<reference evidence="4" key="1">
    <citation type="submission" date="2021-01" db="EMBL/GenBank/DDBJ databases">
        <authorList>
            <person name="Corre E."/>
            <person name="Pelletier E."/>
            <person name="Niang G."/>
            <person name="Scheremetjew M."/>
            <person name="Finn R."/>
            <person name="Kale V."/>
            <person name="Holt S."/>
            <person name="Cochrane G."/>
            <person name="Meng A."/>
            <person name="Brown T."/>
            <person name="Cohen L."/>
        </authorList>
    </citation>
    <scope>NUCLEOTIDE SEQUENCE</scope>
    <source>
        <strain evidence="4">CCMP1756</strain>
    </source>
</reference>
<feature type="compositionally biased region" description="Basic and acidic residues" evidence="2">
    <location>
        <begin position="170"/>
        <end position="181"/>
    </location>
</feature>
<feature type="coiled-coil region" evidence="1">
    <location>
        <begin position="490"/>
        <end position="517"/>
    </location>
</feature>
<feature type="compositionally biased region" description="Acidic residues" evidence="2">
    <location>
        <begin position="56"/>
        <end position="65"/>
    </location>
</feature>
<feature type="compositionally biased region" description="Basic and acidic residues" evidence="2">
    <location>
        <begin position="207"/>
        <end position="218"/>
    </location>
</feature>
<feature type="region of interest" description="Disordered" evidence="2">
    <location>
        <begin position="417"/>
        <end position="445"/>
    </location>
</feature>
<feature type="compositionally biased region" description="Low complexity" evidence="2">
    <location>
        <begin position="268"/>
        <end position="287"/>
    </location>
</feature>
<name>A0A7S3ZVF3_9STRA</name>
<feature type="compositionally biased region" description="Pro residues" evidence="2">
    <location>
        <begin position="152"/>
        <end position="161"/>
    </location>
</feature>
<feature type="compositionally biased region" description="Polar residues" evidence="2">
    <location>
        <begin position="187"/>
        <end position="199"/>
    </location>
</feature>
<keyword evidence="1" id="KW-0175">Coiled coil</keyword>
<evidence type="ECO:0000313" key="5">
    <source>
        <dbReference type="EMBL" id="CAH0368608.1"/>
    </source>
</evidence>
<feature type="compositionally biased region" description="Pro residues" evidence="2">
    <location>
        <begin position="220"/>
        <end position="244"/>
    </location>
</feature>
<accession>A0A7S3ZVF3</accession>
<evidence type="ECO:0000259" key="3">
    <source>
        <dbReference type="PROSITE" id="PS50913"/>
    </source>
</evidence>
<evidence type="ECO:0000313" key="6">
    <source>
        <dbReference type="Proteomes" id="UP000789595"/>
    </source>
</evidence>
<evidence type="ECO:0000313" key="4">
    <source>
        <dbReference type="EMBL" id="CAE0695252.1"/>
    </source>
</evidence>
<gene>
    <name evidence="4" type="ORF">PCAL00307_LOCUS10688</name>
    <name evidence="5" type="ORF">PECAL_2P16800</name>
</gene>
<protein>
    <recommendedName>
        <fullName evidence="3">GRIP domain-containing protein</fullName>
    </recommendedName>
</protein>
<feature type="compositionally biased region" description="Low complexity" evidence="2">
    <location>
        <begin position="130"/>
        <end position="147"/>
    </location>
</feature>
<dbReference type="InterPro" id="IPR000237">
    <property type="entry name" value="GRIP_dom"/>
</dbReference>
<proteinExistence type="predicted"/>
<feature type="compositionally biased region" description="Basic and acidic residues" evidence="2">
    <location>
        <begin position="422"/>
        <end position="445"/>
    </location>
</feature>
<feature type="region of interest" description="Disordered" evidence="2">
    <location>
        <begin position="127"/>
        <end position="287"/>
    </location>
</feature>
<dbReference type="Pfam" id="PF01465">
    <property type="entry name" value="GRIP"/>
    <property type="match status" value="1"/>
</dbReference>
<sequence length="793" mass="85443">MSFFQDLKNAAKDLSEHGLNLDNLQEEVGCEKREPLPALPPTRSETQTVTPAAVDDTPEPVEDEGPGLIENVAALGESVGEKTELMRQKSEALLSSSRDFFVAAGERIKKDAQTVGGSLGLAPAEEEANEALAEAATPAEAPAAAPEAPKEAPAPPPPPASSPRTLATGDRARFRLPDKSVHRGIVTSVNGDGTYSVTEDGTGAVHRLPDNKVKKDDGTPPAPKPKAKPKPAPSLKAPPPTPPKPKPKPKAPKPPPSPPRSSLTAMLRGTTVTRGTQQQERAWEGEAAARAADAARLEAEVLTLRRDKARSDAELERHRVARADAQQAARAAQNERDACAAELEAVALREVDSLQAEVASLRREKRRAEQLRSELEAARNEIETLKASSSNNTRATEELRAAKLSLDAARRAAAASARAQRARVDARERQHRDDQRECSELRERVAASERRAAQAERMARTNADEAQDRLRIARDLDAKDRDAAELRGLLRSAVRDKKLLEARVAELRSSAGRLEKQVGDRDGELLAARRATREAREAFVETNGRNGKEKGAVEYLKSVVRTALPPRGGAPDAATVRRLLPVLRSLLHLPHEQVESNIEALGSTGSGGEFAAALLEAAAENAGGVVSPATAAELQRRADELAAARQLVKALEDDAEELRDELRRCNDESSARAQRDREALTSVEARLQALVEAVRRRSEGLGLLRAVASEAHKLATDAAAQQDELRRDAVLRQAAVDAGLDGEQLEYLRTTIVCFLSTPNAQLKRQLLPVLQQVLKLPPGDERAATLAALDLS</sequence>
<dbReference type="PRINTS" id="PR01217">
    <property type="entry name" value="PRICHEXTENSN"/>
</dbReference>
<feature type="domain" description="GRIP" evidence="3">
    <location>
        <begin position="738"/>
        <end position="788"/>
    </location>
</feature>
<dbReference type="EMBL" id="HBIW01012444">
    <property type="protein sequence ID" value="CAE0695252.1"/>
    <property type="molecule type" value="Transcribed_RNA"/>
</dbReference>
<feature type="coiled-coil region" evidence="1">
    <location>
        <begin position="631"/>
        <end position="668"/>
    </location>
</feature>
<organism evidence="4">
    <name type="scientific">Pelagomonas calceolata</name>
    <dbReference type="NCBI Taxonomy" id="35677"/>
    <lineage>
        <taxon>Eukaryota</taxon>
        <taxon>Sar</taxon>
        <taxon>Stramenopiles</taxon>
        <taxon>Ochrophyta</taxon>
        <taxon>Pelagophyceae</taxon>
        <taxon>Pelagomonadales</taxon>
        <taxon>Pelagomonadaceae</taxon>
        <taxon>Pelagomonas</taxon>
    </lineage>
</organism>